<proteinExistence type="predicted"/>
<dbReference type="PATRIC" id="fig|1341181.4.peg.3189"/>
<comment type="caution">
    <text evidence="1">The sequence shown here is derived from an EMBL/GenBank/DDBJ whole genome shotgun (WGS) entry which is preliminary data.</text>
</comment>
<dbReference type="OrthoDB" id="822112at2"/>
<dbReference type="STRING" id="1341181.FLJC2902T_32540"/>
<dbReference type="AlphaFoldDB" id="V6S821"/>
<dbReference type="SUPFAM" id="SSF49464">
    <property type="entry name" value="Carboxypeptidase regulatory domain-like"/>
    <property type="match status" value="1"/>
</dbReference>
<dbReference type="InterPro" id="IPR008969">
    <property type="entry name" value="CarboxyPept-like_regulatory"/>
</dbReference>
<dbReference type="RefSeq" id="WP_023580780.1">
    <property type="nucleotide sequence ID" value="NZ_AVGG01000056.1"/>
</dbReference>
<evidence type="ECO:0000313" key="1">
    <source>
        <dbReference type="EMBL" id="ESU22786.1"/>
    </source>
</evidence>
<evidence type="ECO:0008006" key="3">
    <source>
        <dbReference type="Google" id="ProtNLM"/>
    </source>
</evidence>
<gene>
    <name evidence="1" type="ORF">FLJC2902T_32540</name>
</gene>
<accession>V6S821</accession>
<dbReference type="Gene3D" id="2.60.40.1120">
    <property type="entry name" value="Carboxypeptidase-like, regulatory domain"/>
    <property type="match status" value="1"/>
</dbReference>
<dbReference type="Proteomes" id="UP000018004">
    <property type="component" value="Unassembled WGS sequence"/>
</dbReference>
<name>V6S821_9FLAO</name>
<keyword evidence="2" id="KW-1185">Reference proteome</keyword>
<organism evidence="1 2">
    <name type="scientific">Flavobacterium limnosediminis JC2902</name>
    <dbReference type="NCBI Taxonomy" id="1341181"/>
    <lineage>
        <taxon>Bacteria</taxon>
        <taxon>Pseudomonadati</taxon>
        <taxon>Bacteroidota</taxon>
        <taxon>Flavobacteriia</taxon>
        <taxon>Flavobacteriales</taxon>
        <taxon>Flavobacteriaceae</taxon>
        <taxon>Flavobacterium</taxon>
    </lineage>
</organism>
<dbReference type="eggNOG" id="COG4206">
    <property type="taxonomic scope" value="Bacteria"/>
</dbReference>
<dbReference type="Pfam" id="PF13715">
    <property type="entry name" value="CarbopepD_reg_2"/>
    <property type="match status" value="1"/>
</dbReference>
<protein>
    <recommendedName>
        <fullName evidence="3">Outer membrane protein</fullName>
    </recommendedName>
</protein>
<dbReference type="EMBL" id="AVGG01000056">
    <property type="protein sequence ID" value="ESU22786.1"/>
    <property type="molecule type" value="Genomic_DNA"/>
</dbReference>
<evidence type="ECO:0000313" key="2">
    <source>
        <dbReference type="Proteomes" id="UP000018004"/>
    </source>
</evidence>
<sequence length="210" mass="24414">MKQFLYIAFFLFSVLSFGQERSVCGIVKDNIISLPGVNVLVEGTNKSTQTDFNGLYCITATPEQFLIFSYIGKKDKRVKATETEINIELEEDDIKLIDGVSPTYIKKNRIPTTTITVKELTTSITPKQYFKENAKNGIFIIFVTSLSTLEKKDLDFQKNYNIKYLTSNPDYSSYFKRYNKQTFKYLNKEYKKKWQKEIRNDALGIDDFLD</sequence>
<reference evidence="1 2" key="1">
    <citation type="submission" date="2013-08" db="EMBL/GenBank/DDBJ databases">
        <title>Flavobacterium limnosediminis JC2902 genome sequencing.</title>
        <authorList>
            <person name="Lee K."/>
            <person name="Yi H."/>
            <person name="Park S."/>
            <person name="Chun J."/>
        </authorList>
    </citation>
    <scope>NUCLEOTIDE SEQUENCE [LARGE SCALE GENOMIC DNA]</scope>
    <source>
        <strain evidence="1 2">JC2902</strain>
    </source>
</reference>